<reference evidence="2" key="1">
    <citation type="submission" date="2021-01" db="EMBL/GenBank/DDBJ databases">
        <title>Whole genome shotgun sequence of Actinoplanes cyaneus NBRC 14990.</title>
        <authorList>
            <person name="Komaki H."/>
            <person name="Tamura T."/>
        </authorList>
    </citation>
    <scope>NUCLEOTIDE SEQUENCE</scope>
    <source>
        <strain evidence="2">NBRC 14990</strain>
    </source>
</reference>
<gene>
    <name evidence="2" type="ORF">Acy02nite_89780</name>
</gene>
<sequence>MKKTALRAGAAMLTVAAVLGVGSPALAVQWGSQSSPYIAYSNKVAQAKGWGDYGNYNNQYARDNSYQYDAKAGGQSVYVHVEFGFFLKEGYSGSFKETARTTSASWVFKQVQVSLNSQSEKSRGTTQVCEDTAYSWDPCSDPGYTSFSY</sequence>
<dbReference type="AlphaFoldDB" id="A0A919ITP0"/>
<comment type="caution">
    <text evidence="2">The sequence shown here is derived from an EMBL/GenBank/DDBJ whole genome shotgun (WGS) entry which is preliminary data.</text>
</comment>
<keyword evidence="1" id="KW-0732">Signal</keyword>
<dbReference type="EMBL" id="BOMH01000097">
    <property type="protein sequence ID" value="GID71097.1"/>
    <property type="molecule type" value="Genomic_DNA"/>
</dbReference>
<accession>A0A919ITP0</accession>
<evidence type="ECO:0000313" key="3">
    <source>
        <dbReference type="Proteomes" id="UP000619479"/>
    </source>
</evidence>
<evidence type="ECO:0000313" key="2">
    <source>
        <dbReference type="EMBL" id="GID71097.1"/>
    </source>
</evidence>
<organism evidence="2 3">
    <name type="scientific">Actinoplanes cyaneus</name>
    <dbReference type="NCBI Taxonomy" id="52696"/>
    <lineage>
        <taxon>Bacteria</taxon>
        <taxon>Bacillati</taxon>
        <taxon>Actinomycetota</taxon>
        <taxon>Actinomycetes</taxon>
        <taxon>Micromonosporales</taxon>
        <taxon>Micromonosporaceae</taxon>
        <taxon>Actinoplanes</taxon>
    </lineage>
</organism>
<feature type="signal peptide" evidence="1">
    <location>
        <begin position="1"/>
        <end position="27"/>
    </location>
</feature>
<protein>
    <recommendedName>
        <fullName evidence="4">Secreted protein</fullName>
    </recommendedName>
</protein>
<evidence type="ECO:0000256" key="1">
    <source>
        <dbReference type="SAM" id="SignalP"/>
    </source>
</evidence>
<dbReference type="Proteomes" id="UP000619479">
    <property type="component" value="Unassembled WGS sequence"/>
</dbReference>
<dbReference type="RefSeq" id="WP_203755812.1">
    <property type="nucleotide sequence ID" value="NZ_BAAAUC010000094.1"/>
</dbReference>
<keyword evidence="3" id="KW-1185">Reference proteome</keyword>
<feature type="chain" id="PRO_5037264436" description="Secreted protein" evidence="1">
    <location>
        <begin position="28"/>
        <end position="149"/>
    </location>
</feature>
<proteinExistence type="predicted"/>
<evidence type="ECO:0008006" key="4">
    <source>
        <dbReference type="Google" id="ProtNLM"/>
    </source>
</evidence>
<name>A0A919ITP0_9ACTN</name>